<keyword evidence="14" id="KW-1185">Reference proteome</keyword>
<dbReference type="SUPFAM" id="SSF53335">
    <property type="entry name" value="S-adenosyl-L-methionine-dependent methyltransferases"/>
    <property type="match status" value="1"/>
</dbReference>
<feature type="region of interest" description="Disordered" evidence="11">
    <location>
        <begin position="211"/>
        <end position="241"/>
    </location>
</feature>
<comment type="subunit">
    <text evidence="10">Monomer.</text>
</comment>
<keyword evidence="5 10" id="KW-0949">S-adenosyl-L-methionine</keyword>
<dbReference type="Proteomes" id="UP001303115">
    <property type="component" value="Unassembled WGS sequence"/>
</dbReference>
<evidence type="ECO:0000256" key="10">
    <source>
        <dbReference type="HAMAP-Rule" id="MF_03152"/>
    </source>
</evidence>
<feature type="domain" description="SAM-dependent methyltransferase TRM5/TYW2-type" evidence="12">
    <location>
        <begin position="501"/>
        <end position="835"/>
    </location>
</feature>
<keyword evidence="6 10" id="KW-0819">tRNA processing</keyword>
<evidence type="ECO:0000256" key="2">
    <source>
        <dbReference type="ARBA" id="ARBA00022490"/>
    </source>
</evidence>
<evidence type="ECO:0000256" key="8">
    <source>
        <dbReference type="ARBA" id="ARBA00023242"/>
    </source>
</evidence>
<dbReference type="PROSITE" id="PS51684">
    <property type="entry name" value="SAM_MT_TRM5_TYW2"/>
    <property type="match status" value="1"/>
</dbReference>
<reference evidence="14" key="1">
    <citation type="journal article" date="2023" name="Mol. Phylogenet. Evol.">
        <title>Genome-scale phylogeny and comparative genomics of the fungal order Sordariales.</title>
        <authorList>
            <person name="Hensen N."/>
            <person name="Bonometti L."/>
            <person name="Westerberg I."/>
            <person name="Brannstrom I.O."/>
            <person name="Guillou S."/>
            <person name="Cros-Aarteil S."/>
            <person name="Calhoun S."/>
            <person name="Haridas S."/>
            <person name="Kuo A."/>
            <person name="Mondo S."/>
            <person name="Pangilinan J."/>
            <person name="Riley R."/>
            <person name="LaButti K."/>
            <person name="Andreopoulos B."/>
            <person name="Lipzen A."/>
            <person name="Chen C."/>
            <person name="Yan M."/>
            <person name="Daum C."/>
            <person name="Ng V."/>
            <person name="Clum A."/>
            <person name="Steindorff A."/>
            <person name="Ohm R.A."/>
            <person name="Martin F."/>
            <person name="Silar P."/>
            <person name="Natvig D.O."/>
            <person name="Lalanne C."/>
            <person name="Gautier V."/>
            <person name="Ament-Velasquez S.L."/>
            <person name="Kruys A."/>
            <person name="Hutchinson M.I."/>
            <person name="Powell A.J."/>
            <person name="Barry K."/>
            <person name="Miller A.N."/>
            <person name="Grigoriev I.V."/>
            <person name="Debuchy R."/>
            <person name="Gladieux P."/>
            <person name="Hiltunen Thoren M."/>
            <person name="Johannesson H."/>
        </authorList>
    </citation>
    <scope>NUCLEOTIDE SEQUENCE [LARGE SCALE GENOMIC DNA]</scope>
    <source>
        <strain evidence="14">CBS 284.82</strain>
    </source>
</reference>
<feature type="region of interest" description="Disordered" evidence="11">
    <location>
        <begin position="33"/>
        <end position="58"/>
    </location>
</feature>
<dbReference type="InterPro" id="IPR056743">
    <property type="entry name" value="TRM5-TYW2-like_MTfase"/>
</dbReference>
<keyword evidence="8 10" id="KW-0539">Nucleus</keyword>
<feature type="binding site" evidence="10">
    <location>
        <position position="724"/>
    </location>
    <ligand>
        <name>S-adenosyl-L-methionine</name>
        <dbReference type="ChEBI" id="CHEBI:59789"/>
    </ligand>
</feature>
<dbReference type="PANTHER" id="PTHR23245">
    <property type="entry name" value="TRNA METHYLTRANSFERASE"/>
    <property type="match status" value="1"/>
</dbReference>
<feature type="compositionally biased region" description="Pro residues" evidence="11">
    <location>
        <begin position="703"/>
        <end position="712"/>
    </location>
</feature>
<evidence type="ECO:0000259" key="12">
    <source>
        <dbReference type="PROSITE" id="PS51684"/>
    </source>
</evidence>
<evidence type="ECO:0000256" key="9">
    <source>
        <dbReference type="ARBA" id="ARBA00047783"/>
    </source>
</evidence>
<comment type="subcellular location">
    <subcellularLocation>
        <location evidence="10">Mitochondrion matrix</location>
    </subcellularLocation>
    <subcellularLocation>
        <location evidence="10">Nucleus</location>
    </subcellularLocation>
    <subcellularLocation>
        <location evidence="10">Cytoplasm</location>
    </subcellularLocation>
    <text evidence="10">Predominantly in the mitochondria and in the nucleus.</text>
</comment>
<dbReference type="InterPro" id="IPR036424">
    <property type="entry name" value="UPP_synth-like_sf"/>
</dbReference>
<comment type="similarity">
    <text evidence="1">Belongs to the class I-like SAM-binding methyltransferase superfamily. TRM5/TYW2 family.</text>
</comment>
<feature type="region of interest" description="Disordered" evidence="11">
    <location>
        <begin position="653"/>
        <end position="712"/>
    </location>
</feature>
<name>A0AAN6PNY5_9PEZI</name>
<evidence type="ECO:0000256" key="6">
    <source>
        <dbReference type="ARBA" id="ARBA00022694"/>
    </source>
</evidence>
<proteinExistence type="inferred from homology"/>
<keyword evidence="4 10" id="KW-0808">Transferase</keyword>
<evidence type="ECO:0000256" key="4">
    <source>
        <dbReference type="ARBA" id="ARBA00022679"/>
    </source>
</evidence>
<dbReference type="Gene3D" id="3.40.1180.10">
    <property type="entry name" value="Decaprenyl diphosphate synthase-like"/>
    <property type="match status" value="1"/>
</dbReference>
<accession>A0AAN6PNY5</accession>
<organism evidence="13 14">
    <name type="scientific">Parachaetomium inaequale</name>
    <dbReference type="NCBI Taxonomy" id="2588326"/>
    <lineage>
        <taxon>Eukaryota</taxon>
        <taxon>Fungi</taxon>
        <taxon>Dikarya</taxon>
        <taxon>Ascomycota</taxon>
        <taxon>Pezizomycotina</taxon>
        <taxon>Sordariomycetes</taxon>
        <taxon>Sordariomycetidae</taxon>
        <taxon>Sordariales</taxon>
        <taxon>Chaetomiaceae</taxon>
        <taxon>Parachaetomium</taxon>
    </lineage>
</organism>
<evidence type="ECO:0000256" key="5">
    <source>
        <dbReference type="ARBA" id="ARBA00022691"/>
    </source>
</evidence>
<dbReference type="FunFam" id="3.30.300.110:FF:000001">
    <property type="entry name" value="tRNA (guanine(37)-N1)-methyltransferase"/>
    <property type="match status" value="1"/>
</dbReference>
<dbReference type="EC" id="2.1.1.228" evidence="10"/>
<comment type="caution">
    <text evidence="10">Lacks conserved residue(s) required for the propagation of feature annotation.</text>
</comment>
<dbReference type="InterPro" id="IPR029063">
    <property type="entry name" value="SAM-dependent_MTases_sf"/>
</dbReference>
<evidence type="ECO:0000256" key="1">
    <source>
        <dbReference type="ARBA" id="ARBA00009775"/>
    </source>
</evidence>
<evidence type="ECO:0000256" key="7">
    <source>
        <dbReference type="ARBA" id="ARBA00023128"/>
    </source>
</evidence>
<dbReference type="InterPro" id="IPR025792">
    <property type="entry name" value="tRNA_Gua_MeTrfase_euk"/>
</dbReference>
<sequence>MPFASRELEAYRRDERLGHKLLTPEERLRLIKPYLPSPPSRSRSRSRTESNASKTRDEQKTRLGVRRFLRRQYHVLVFALIHIFFSLYIRFRQAYHAVANRIHLVYYHHHRTPELIRRDVKGLRRLPKHLSVILTLEDQRRSGAGLERLINEVTDVAAWCASAGIPQLSIYEKTGILKGYLKETHQAIVQEMNSYFGPNYPSVSLSAPHIPPVESSVLPNGTDLHGSGSGSGSSDEDEEPRKHISIVLISAEDGRDSMVDLTKTLAEMSQRKKLNTADITPELVDAELSESVMSEPDLLILFGPHVELAGYPPWQIRLTEIFHVRDNQGVGYQVFYRGLRNYAGAQMRKGSDPEKGYEVHGNMIVFRCPIVRSGTAALNRAAFSKTVGIAAAALRDNKLISKYRRPLEAGREILYADRISPVCLHPDKTLADQGLKCLLLNPSVKPEAPETWGPVLKDGVEKQELTVIPYGLQLDYTYWTYRDIMTSILPEELHDEIPAGFNIAGHVAHLNLRENYLPYKYLAAEIILDKNPQIKTVINKVDNVGSESEFRTFQYEVLAGPNDLNVQVSESDCIFEFDYSKVYWNSKLESEHRRLVNMFQPGEVVVDVMAGIGPFAVPAGKKRVFVWANDKNPESVKCLEVAIKKNKVSQLTPPPPLYSLTPTHNSPTRYHPSSAPSAKTATPSSTKPPTRFWQPPKTASAPSSPPGNRPRVPIPPTVSHFVMNLPASAIWFLSSYRGLYAGREALFAPHTATRLPMVHVHCFAVKATDETPARDICEMITAELGFAVRPAGAAAAGSQGAREGEEEEEGVVKVHCVRDVAPAKSMYCASFRLPREVAFAARG</sequence>
<evidence type="ECO:0000313" key="14">
    <source>
        <dbReference type="Proteomes" id="UP001303115"/>
    </source>
</evidence>
<dbReference type="SUPFAM" id="SSF64005">
    <property type="entry name" value="Undecaprenyl diphosphate synthase"/>
    <property type="match status" value="1"/>
</dbReference>
<feature type="compositionally biased region" description="Low complexity" evidence="11">
    <location>
        <begin position="672"/>
        <end position="690"/>
    </location>
</feature>
<evidence type="ECO:0000256" key="11">
    <source>
        <dbReference type="SAM" id="MobiDB-lite"/>
    </source>
</evidence>
<keyword evidence="7 10" id="KW-0496">Mitochondrion</keyword>
<comment type="catalytic activity">
    <reaction evidence="9 10">
        <text>guanosine(37) in tRNA + S-adenosyl-L-methionine = N(1)-methylguanosine(37) in tRNA + S-adenosyl-L-homocysteine + H(+)</text>
        <dbReference type="Rhea" id="RHEA:36899"/>
        <dbReference type="Rhea" id="RHEA-COMP:10145"/>
        <dbReference type="Rhea" id="RHEA-COMP:10147"/>
        <dbReference type="ChEBI" id="CHEBI:15378"/>
        <dbReference type="ChEBI" id="CHEBI:57856"/>
        <dbReference type="ChEBI" id="CHEBI:59789"/>
        <dbReference type="ChEBI" id="CHEBI:73542"/>
        <dbReference type="ChEBI" id="CHEBI:74269"/>
        <dbReference type="EC" id="2.1.1.228"/>
    </reaction>
</comment>
<dbReference type="HAMAP" id="MF_03152">
    <property type="entry name" value="TRM5"/>
    <property type="match status" value="1"/>
</dbReference>
<keyword evidence="2 10" id="KW-0963">Cytoplasm</keyword>
<dbReference type="PANTHER" id="PTHR23245:SF36">
    <property type="entry name" value="TRNA (GUANINE(37)-N1)-METHYLTRANSFERASE"/>
    <property type="match status" value="1"/>
</dbReference>
<dbReference type="GO" id="GO:0052906">
    <property type="term" value="F:tRNA (guanine(37)-N1)-methyltransferase activity"/>
    <property type="evidence" value="ECO:0007669"/>
    <property type="project" value="UniProtKB-UniRule"/>
</dbReference>
<dbReference type="Pfam" id="PF25133">
    <property type="entry name" value="TYW2_N_2"/>
    <property type="match status" value="1"/>
</dbReference>
<comment type="function">
    <text evidence="10">Specifically methylates the N1 position of guanosine-37 in various cytoplasmic and mitochondrial tRNAs. Methylation is not dependent on the nature of the nucleoside 5' of the target nucleoside. This is the first step in the biosynthesis of wybutosine (yW), a modified base adjacent to the anticodon of tRNAs and required for accurate decoding.</text>
</comment>
<dbReference type="Pfam" id="PF02475">
    <property type="entry name" value="TRM5-TYW2_MTfase"/>
    <property type="match status" value="1"/>
</dbReference>
<evidence type="ECO:0000256" key="3">
    <source>
        <dbReference type="ARBA" id="ARBA00022603"/>
    </source>
</evidence>
<gene>
    <name evidence="10" type="primary">TRM5</name>
    <name evidence="13" type="ORF">C8A01DRAFT_42723</name>
</gene>
<dbReference type="GO" id="GO:0005634">
    <property type="term" value="C:nucleus"/>
    <property type="evidence" value="ECO:0007669"/>
    <property type="project" value="UniProtKB-SubCell"/>
</dbReference>
<dbReference type="GO" id="GO:0005759">
    <property type="term" value="C:mitochondrial matrix"/>
    <property type="evidence" value="ECO:0007669"/>
    <property type="project" value="UniProtKB-SubCell"/>
</dbReference>
<feature type="binding site" evidence="10">
    <location>
        <position position="592"/>
    </location>
    <ligand>
        <name>S-adenosyl-L-methionine</name>
        <dbReference type="ChEBI" id="CHEBI:59789"/>
    </ligand>
</feature>
<comment type="caution">
    <text evidence="13">The sequence shown here is derived from an EMBL/GenBank/DDBJ whole genome shotgun (WGS) entry which is preliminary data.</text>
</comment>
<dbReference type="GO" id="GO:0002939">
    <property type="term" value="P:tRNA N1-guanine methylation"/>
    <property type="evidence" value="ECO:0007669"/>
    <property type="project" value="TreeGrafter"/>
</dbReference>
<dbReference type="AlphaFoldDB" id="A0AAN6PNY5"/>
<evidence type="ECO:0000313" key="13">
    <source>
        <dbReference type="EMBL" id="KAK4044544.1"/>
    </source>
</evidence>
<keyword evidence="3 10" id="KW-0489">Methyltransferase</keyword>
<dbReference type="InterPro" id="IPR030382">
    <property type="entry name" value="MeTrfase_TRM5/TYW2"/>
</dbReference>
<dbReference type="GO" id="GO:0070901">
    <property type="term" value="P:mitochondrial tRNA methylation"/>
    <property type="evidence" value="ECO:0007669"/>
    <property type="project" value="TreeGrafter"/>
</dbReference>
<dbReference type="GO" id="GO:0016765">
    <property type="term" value="F:transferase activity, transferring alkyl or aryl (other than methyl) groups"/>
    <property type="evidence" value="ECO:0007669"/>
    <property type="project" value="InterPro"/>
</dbReference>
<dbReference type="InterPro" id="IPR056744">
    <property type="entry name" value="TRM5/TYW2-like_N"/>
</dbReference>
<dbReference type="Gene3D" id="3.30.300.110">
    <property type="entry name" value="Met-10+ protein-like domains"/>
    <property type="match status" value="1"/>
</dbReference>
<comment type="similarity">
    <text evidence="10">Belongs to the TRM5 / TYW2 family.</text>
</comment>
<protein>
    <recommendedName>
        <fullName evidence="10">tRNA (guanine(37)-N1)-methyltransferase</fullName>
        <ecNumber evidence="10">2.1.1.228</ecNumber>
    </recommendedName>
    <alternativeName>
        <fullName evidence="10">M1G-methyltransferase</fullName>
    </alternativeName>
    <alternativeName>
        <fullName evidence="10">tRNA [GM37] methyltransferase</fullName>
    </alternativeName>
    <alternativeName>
        <fullName evidence="10">tRNA methyltransferase 5</fullName>
    </alternativeName>
</protein>
<dbReference type="Gene3D" id="3.40.50.150">
    <property type="entry name" value="Vaccinia Virus protein VP39"/>
    <property type="match status" value="1"/>
</dbReference>
<dbReference type="EMBL" id="MU854318">
    <property type="protein sequence ID" value="KAK4044544.1"/>
    <property type="molecule type" value="Genomic_DNA"/>
</dbReference>